<reference evidence="2" key="1">
    <citation type="submission" date="2025-08" db="UniProtKB">
        <authorList>
            <consortium name="Ensembl"/>
        </authorList>
    </citation>
    <scope>IDENTIFICATION</scope>
</reference>
<proteinExistence type="predicted"/>
<sequence>MAERRALCKLVVASLSASMADWKSVTSPTDAPDGQDIFSQYLSVLRLSPNNFSTLTFSLPAARSTIHEQESLVCLNPTKSSASETESNFLPLLDQEVEVVAGAPRAPCLHDVFLLYEMMKQRCEKLKQEKECMAKELKHMSTANAKLQDEFEKEKMELFGLKEREQKLQSEVQSLKEEMHNKKDDVSG</sequence>
<reference evidence="2" key="2">
    <citation type="submission" date="2025-09" db="UniProtKB">
        <authorList>
            <consortium name="Ensembl"/>
        </authorList>
    </citation>
    <scope>IDENTIFICATION</scope>
</reference>
<dbReference type="AlphaFoldDB" id="A0A8C4N2P4"/>
<accession>A0A8C4N2P4</accession>
<evidence type="ECO:0000313" key="3">
    <source>
        <dbReference type="Proteomes" id="UP000694388"/>
    </source>
</evidence>
<dbReference type="Ensembl" id="ENSEBUT00000001832.1">
    <property type="protein sequence ID" value="ENSEBUP00000001504.1"/>
    <property type="gene ID" value="ENSEBUG00000001299.1"/>
</dbReference>
<name>A0A8C4N2P4_EPTBU</name>
<evidence type="ECO:0000256" key="1">
    <source>
        <dbReference type="SAM" id="MobiDB-lite"/>
    </source>
</evidence>
<feature type="region of interest" description="Disordered" evidence="1">
    <location>
        <begin position="169"/>
        <end position="188"/>
    </location>
</feature>
<dbReference type="Gene3D" id="6.10.250.3110">
    <property type="match status" value="1"/>
</dbReference>
<keyword evidence="3" id="KW-1185">Reference proteome</keyword>
<protein>
    <submittedName>
        <fullName evidence="2">Uncharacterized protein</fullName>
    </submittedName>
</protein>
<organism evidence="2 3">
    <name type="scientific">Eptatretus burgeri</name>
    <name type="common">Inshore hagfish</name>
    <dbReference type="NCBI Taxonomy" id="7764"/>
    <lineage>
        <taxon>Eukaryota</taxon>
        <taxon>Metazoa</taxon>
        <taxon>Chordata</taxon>
        <taxon>Craniata</taxon>
        <taxon>Vertebrata</taxon>
        <taxon>Cyclostomata</taxon>
        <taxon>Myxini</taxon>
        <taxon>Myxiniformes</taxon>
        <taxon>Myxinidae</taxon>
        <taxon>Eptatretinae</taxon>
        <taxon>Eptatretus</taxon>
    </lineage>
</organism>
<evidence type="ECO:0000313" key="2">
    <source>
        <dbReference type="Ensembl" id="ENSEBUP00000001504.1"/>
    </source>
</evidence>
<dbReference type="Proteomes" id="UP000694388">
    <property type="component" value="Unplaced"/>
</dbReference>